<dbReference type="SUPFAM" id="SSF52540">
    <property type="entry name" value="P-loop containing nucleoside triphosphate hydrolases"/>
    <property type="match status" value="1"/>
</dbReference>
<evidence type="ECO:0000313" key="8">
    <source>
        <dbReference type="EMBL" id="SFA89352.1"/>
    </source>
</evidence>
<dbReference type="InterPro" id="IPR010488">
    <property type="entry name" value="Zeta_toxin_domain"/>
</dbReference>
<comment type="similarity">
    <text evidence="1">Belongs to the zeta toxin family.</text>
</comment>
<proteinExistence type="inferred from homology"/>
<gene>
    <name evidence="8" type="ORF">SAMN05216587_10386</name>
</gene>
<dbReference type="PANTHER" id="PTHR39206">
    <property type="entry name" value="SLL8004 PROTEIN"/>
    <property type="match status" value="1"/>
</dbReference>
<organism evidence="8 9">
    <name type="scientific">Selenomonas ruminantium</name>
    <dbReference type="NCBI Taxonomy" id="971"/>
    <lineage>
        <taxon>Bacteria</taxon>
        <taxon>Bacillati</taxon>
        <taxon>Bacillota</taxon>
        <taxon>Negativicutes</taxon>
        <taxon>Selenomonadales</taxon>
        <taxon>Selenomonadaceae</taxon>
        <taxon>Selenomonas</taxon>
    </lineage>
</organism>
<dbReference type="Gene3D" id="3.40.50.300">
    <property type="entry name" value="P-loop containing nucleotide triphosphate hydrolases"/>
    <property type="match status" value="1"/>
</dbReference>
<name>A0A1I0WKS0_SELRU</name>
<evidence type="ECO:0000256" key="2">
    <source>
        <dbReference type="ARBA" id="ARBA00011963"/>
    </source>
</evidence>
<dbReference type="AlphaFoldDB" id="A0A1I0WKS0"/>
<keyword evidence="4" id="KW-0067">ATP-binding</keyword>
<evidence type="ECO:0000256" key="6">
    <source>
        <dbReference type="ARBA" id="ARBA00048178"/>
    </source>
</evidence>
<dbReference type="GO" id="GO:0016301">
    <property type="term" value="F:kinase activity"/>
    <property type="evidence" value="ECO:0007669"/>
    <property type="project" value="InterPro"/>
</dbReference>
<dbReference type="GO" id="GO:0005524">
    <property type="term" value="F:ATP binding"/>
    <property type="evidence" value="ECO:0007669"/>
    <property type="project" value="UniProtKB-KW"/>
</dbReference>
<dbReference type="Proteomes" id="UP000183843">
    <property type="component" value="Unassembled WGS sequence"/>
</dbReference>
<evidence type="ECO:0000313" key="9">
    <source>
        <dbReference type="Proteomes" id="UP000183843"/>
    </source>
</evidence>
<evidence type="ECO:0000259" key="7">
    <source>
        <dbReference type="Pfam" id="PF06414"/>
    </source>
</evidence>
<comment type="catalytic activity">
    <reaction evidence="6">
        <text>UDP-N-acetyl-alpha-D-glucosamine + ATP = UDP-N-acetyl-alpha-D-glucosamine 3'-phosphate + ADP + H(+)</text>
        <dbReference type="Rhea" id="RHEA:32671"/>
        <dbReference type="ChEBI" id="CHEBI:15378"/>
        <dbReference type="ChEBI" id="CHEBI:30616"/>
        <dbReference type="ChEBI" id="CHEBI:57705"/>
        <dbReference type="ChEBI" id="CHEBI:64353"/>
        <dbReference type="ChEBI" id="CHEBI:456216"/>
        <dbReference type="EC" id="2.7.1.176"/>
    </reaction>
</comment>
<evidence type="ECO:0000256" key="5">
    <source>
        <dbReference type="ARBA" id="ARBA00032897"/>
    </source>
</evidence>
<sequence>MQMDGVNMKSEKNPLPEIIVFAGPNGSGKSTITKLAKVIEPYINADDIKRASQCTDLEAAVKAEELREKFVSLKKGFTFETVLSTDRNLRLLQRAKEKGFFIRCIYVLTANPAVNVARVKTRVANGGHDVPREKIFSRYTRALSLLPQLIKVCDVLHVYDNTNTPFRIFKKRKDEYFHWENEFWSMEQIEKLTDVWF</sequence>
<evidence type="ECO:0000256" key="3">
    <source>
        <dbReference type="ARBA" id="ARBA00022741"/>
    </source>
</evidence>
<reference evidence="8 9" key="1">
    <citation type="submission" date="2016-10" db="EMBL/GenBank/DDBJ databases">
        <authorList>
            <person name="de Groot N.N."/>
        </authorList>
    </citation>
    <scope>NUCLEOTIDE SEQUENCE [LARGE SCALE GENOMIC DNA]</scope>
    <source>
        <strain evidence="8 9">L14</strain>
    </source>
</reference>
<dbReference type="EC" id="2.7.1.176" evidence="2"/>
<dbReference type="InterPro" id="IPR027417">
    <property type="entry name" value="P-loop_NTPase"/>
</dbReference>
<keyword evidence="3" id="KW-0547">Nucleotide-binding</keyword>
<dbReference type="Pfam" id="PF06414">
    <property type="entry name" value="Zeta_toxin"/>
    <property type="match status" value="1"/>
</dbReference>
<protein>
    <recommendedName>
        <fullName evidence="5">UDP-N-acetylglucosamine kinase</fullName>
        <ecNumber evidence="2">2.7.1.176</ecNumber>
    </recommendedName>
    <alternativeName>
        <fullName evidence="5">UDP-N-acetylglucosamine kinase</fullName>
    </alternativeName>
</protein>
<feature type="domain" description="Zeta toxin" evidence="7">
    <location>
        <begin position="45"/>
        <end position="163"/>
    </location>
</feature>
<dbReference type="PANTHER" id="PTHR39206:SF1">
    <property type="entry name" value="SLL8004 PROTEIN"/>
    <property type="match status" value="1"/>
</dbReference>
<accession>A0A1I0WKS0</accession>
<evidence type="ECO:0000256" key="1">
    <source>
        <dbReference type="ARBA" id="ARBA00009104"/>
    </source>
</evidence>
<dbReference type="EMBL" id="FOJX01000003">
    <property type="protein sequence ID" value="SFA89352.1"/>
    <property type="molecule type" value="Genomic_DNA"/>
</dbReference>
<evidence type="ECO:0000256" key="4">
    <source>
        <dbReference type="ARBA" id="ARBA00022840"/>
    </source>
</evidence>